<sequence length="48" mass="5100">ECVQCLSPAEPGAAANARSEAECVQCLSPAEPGGSRERKKQKTTHKMN</sequence>
<protein>
    <submittedName>
        <fullName evidence="2">Uncharacterized protein</fullName>
    </submittedName>
</protein>
<feature type="non-terminal residue" evidence="2">
    <location>
        <position position="1"/>
    </location>
</feature>
<feature type="compositionally biased region" description="Basic residues" evidence="1">
    <location>
        <begin position="37"/>
        <end position="48"/>
    </location>
</feature>
<evidence type="ECO:0000313" key="2">
    <source>
        <dbReference type="EMBL" id="SDY43668.1"/>
    </source>
</evidence>
<dbReference type="STRING" id="1528.SAMN04488579_13415"/>
<organism evidence="2 3">
    <name type="scientific">Eubacterium barkeri</name>
    <name type="common">Clostridium barkeri</name>
    <dbReference type="NCBI Taxonomy" id="1528"/>
    <lineage>
        <taxon>Bacteria</taxon>
        <taxon>Bacillati</taxon>
        <taxon>Bacillota</taxon>
        <taxon>Clostridia</taxon>
        <taxon>Eubacteriales</taxon>
        <taxon>Eubacteriaceae</taxon>
        <taxon>Eubacterium</taxon>
    </lineage>
</organism>
<keyword evidence="3" id="KW-1185">Reference proteome</keyword>
<name>A0A1H3JWD8_EUBBA</name>
<dbReference type="AlphaFoldDB" id="A0A1H3JWD8"/>
<reference evidence="3" key="1">
    <citation type="submission" date="2016-10" db="EMBL/GenBank/DDBJ databases">
        <authorList>
            <person name="Varghese N."/>
            <person name="Submissions S."/>
        </authorList>
    </citation>
    <scope>NUCLEOTIDE SEQUENCE [LARGE SCALE GENOMIC DNA]</scope>
    <source>
        <strain evidence="3">VPI 5359</strain>
    </source>
</reference>
<feature type="region of interest" description="Disordered" evidence="1">
    <location>
        <begin position="29"/>
        <end position="48"/>
    </location>
</feature>
<evidence type="ECO:0000313" key="3">
    <source>
        <dbReference type="Proteomes" id="UP000199652"/>
    </source>
</evidence>
<dbReference type="Proteomes" id="UP000199652">
    <property type="component" value="Unassembled WGS sequence"/>
</dbReference>
<accession>A0A1H3JWD8</accession>
<evidence type="ECO:0000256" key="1">
    <source>
        <dbReference type="SAM" id="MobiDB-lite"/>
    </source>
</evidence>
<proteinExistence type="predicted"/>
<dbReference type="EMBL" id="FNOU01000034">
    <property type="protein sequence ID" value="SDY43668.1"/>
    <property type="molecule type" value="Genomic_DNA"/>
</dbReference>
<gene>
    <name evidence="2" type="ORF">SAMN04488579_13415</name>
</gene>